<dbReference type="PANTHER" id="PTHR46333">
    <property type="entry name" value="CYTOKINESIS PROTEIN 3"/>
    <property type="match status" value="1"/>
</dbReference>
<evidence type="ECO:0000259" key="1">
    <source>
        <dbReference type="SMART" id="SM00460"/>
    </source>
</evidence>
<dbReference type="EMBL" id="JAIWYP010000002">
    <property type="protein sequence ID" value="KAH3861137.1"/>
    <property type="molecule type" value="Genomic_DNA"/>
</dbReference>
<reference evidence="2" key="2">
    <citation type="submission" date="2020-11" db="EMBL/GenBank/DDBJ databases">
        <authorList>
            <person name="McCartney M.A."/>
            <person name="Auch B."/>
            <person name="Kono T."/>
            <person name="Mallez S."/>
            <person name="Becker A."/>
            <person name="Gohl D.M."/>
            <person name="Silverstein K.A.T."/>
            <person name="Koren S."/>
            <person name="Bechman K.B."/>
            <person name="Herman A."/>
            <person name="Abrahante J.E."/>
            <person name="Garbe J."/>
        </authorList>
    </citation>
    <scope>NUCLEOTIDE SEQUENCE</scope>
    <source>
        <strain evidence="2">Duluth1</strain>
        <tissue evidence="2">Whole animal</tissue>
    </source>
</reference>
<feature type="domain" description="Transglutaminase-like" evidence="1">
    <location>
        <begin position="127"/>
        <end position="197"/>
    </location>
</feature>
<dbReference type="GO" id="GO:0005737">
    <property type="term" value="C:cytoplasm"/>
    <property type="evidence" value="ECO:0007669"/>
    <property type="project" value="TreeGrafter"/>
</dbReference>
<protein>
    <recommendedName>
        <fullName evidence="1">Transglutaminase-like domain-containing protein</fullName>
    </recommendedName>
</protein>
<dbReference type="InterPro" id="IPR056564">
    <property type="entry name" value="Ig-like_KY"/>
</dbReference>
<evidence type="ECO:0000313" key="2">
    <source>
        <dbReference type="EMBL" id="KAH3861137.1"/>
    </source>
</evidence>
<comment type="caution">
    <text evidence="2">The sequence shown here is derived from an EMBL/GenBank/DDBJ whole genome shotgun (WGS) entry which is preliminary data.</text>
</comment>
<dbReference type="Pfam" id="PF01841">
    <property type="entry name" value="Transglut_core"/>
    <property type="match status" value="1"/>
</dbReference>
<dbReference type="InterPro" id="IPR038765">
    <property type="entry name" value="Papain-like_cys_pep_sf"/>
</dbReference>
<dbReference type="AlphaFoldDB" id="A0A9D4RBY6"/>
<dbReference type="Proteomes" id="UP000828390">
    <property type="component" value="Unassembled WGS sequence"/>
</dbReference>
<dbReference type="PROSITE" id="PS51257">
    <property type="entry name" value="PROKAR_LIPOPROTEIN"/>
    <property type="match status" value="1"/>
</dbReference>
<gene>
    <name evidence="2" type="ORF">DPMN_024065</name>
</gene>
<dbReference type="Pfam" id="PF23265">
    <property type="entry name" value="Ig-like_KY"/>
    <property type="match status" value="1"/>
</dbReference>
<dbReference type="InterPro" id="IPR002931">
    <property type="entry name" value="Transglutaminase-like"/>
</dbReference>
<dbReference type="SUPFAM" id="SSF54001">
    <property type="entry name" value="Cysteine proteinases"/>
    <property type="match status" value="1"/>
</dbReference>
<dbReference type="PANTHER" id="PTHR46333:SF2">
    <property type="entry name" value="CYTOKINESIS PROTEIN 3"/>
    <property type="match status" value="1"/>
</dbReference>
<reference evidence="2" key="1">
    <citation type="journal article" date="2019" name="bioRxiv">
        <title>The Genome of the Zebra Mussel, Dreissena polymorpha: A Resource for Invasive Species Research.</title>
        <authorList>
            <person name="McCartney M.A."/>
            <person name="Auch B."/>
            <person name="Kono T."/>
            <person name="Mallez S."/>
            <person name="Zhang Y."/>
            <person name="Obille A."/>
            <person name="Becker A."/>
            <person name="Abrahante J.E."/>
            <person name="Garbe J."/>
            <person name="Badalamenti J.P."/>
            <person name="Herman A."/>
            <person name="Mangelson H."/>
            <person name="Liachko I."/>
            <person name="Sullivan S."/>
            <person name="Sone E.D."/>
            <person name="Koren S."/>
            <person name="Silverstein K.A.T."/>
            <person name="Beckman K.B."/>
            <person name="Gohl D.M."/>
        </authorList>
    </citation>
    <scope>NUCLEOTIDE SEQUENCE</scope>
    <source>
        <strain evidence="2">Duluth1</strain>
        <tissue evidence="2">Whole animal</tissue>
    </source>
</reference>
<accession>A0A9D4RBY6</accession>
<sequence length="462" mass="51765">MKAYKVWTNTICVFTMGCIGSKPRQTAVGPQKTDVSNVKSVENVKVPVVESPQEGIHEFADIDQHVQKAPSALKESVESLVNYVMTKTKDQRLLVRGFFVWIAENIRYDIDGLLGRQPRAPNDVTSVMKNGLSVCEGYASVMEALCRSAGIEVKKLSGFSKGFGYDADKPFTESSQTSHAWNAVRLDGKWFLLDCTWGAGHTDGHIYVKEFKEFYFLTDPAQFVNDHFPYMDNNLAESMKWQLLKKPVTLEEFNKNAQLKSHAFALGVVPESHKSGTITMTNEIQLKFRSKNKRLHYKATLWHLDGHTWREKADATLARSIGDLGVIRVHPPLTGKYRLDIFAKEGSGAGTMAQVAVYVLHCNSVRDGDFQFPIVYASIYTDQCEIVQPQNAKLPANSEINFEIKAPDLDGISVNREPLQKNGGLFSGIVRTGDKGCAYKVNAVFKTGNTTRWEAMFQYHTE</sequence>
<organism evidence="2 3">
    <name type="scientific">Dreissena polymorpha</name>
    <name type="common">Zebra mussel</name>
    <name type="synonym">Mytilus polymorpha</name>
    <dbReference type="NCBI Taxonomy" id="45954"/>
    <lineage>
        <taxon>Eukaryota</taxon>
        <taxon>Metazoa</taxon>
        <taxon>Spiralia</taxon>
        <taxon>Lophotrochozoa</taxon>
        <taxon>Mollusca</taxon>
        <taxon>Bivalvia</taxon>
        <taxon>Autobranchia</taxon>
        <taxon>Heteroconchia</taxon>
        <taxon>Euheterodonta</taxon>
        <taxon>Imparidentia</taxon>
        <taxon>Neoheterodontei</taxon>
        <taxon>Myida</taxon>
        <taxon>Dreissenoidea</taxon>
        <taxon>Dreissenidae</taxon>
        <taxon>Dreissena</taxon>
    </lineage>
</organism>
<dbReference type="SMART" id="SM00460">
    <property type="entry name" value="TGc"/>
    <property type="match status" value="1"/>
</dbReference>
<dbReference type="InterPro" id="IPR052557">
    <property type="entry name" value="CAP/Cytokinesis_protein"/>
</dbReference>
<evidence type="ECO:0000313" key="3">
    <source>
        <dbReference type="Proteomes" id="UP000828390"/>
    </source>
</evidence>
<dbReference type="Gene3D" id="3.10.620.30">
    <property type="match status" value="1"/>
</dbReference>
<keyword evidence="3" id="KW-1185">Reference proteome</keyword>
<proteinExistence type="predicted"/>
<name>A0A9D4RBY6_DREPO</name>